<organism evidence="1 2">
    <name type="scientific">Diaporthe vaccinii</name>
    <dbReference type="NCBI Taxonomy" id="105482"/>
    <lineage>
        <taxon>Eukaryota</taxon>
        <taxon>Fungi</taxon>
        <taxon>Dikarya</taxon>
        <taxon>Ascomycota</taxon>
        <taxon>Pezizomycotina</taxon>
        <taxon>Sordariomycetes</taxon>
        <taxon>Sordariomycetidae</taxon>
        <taxon>Diaporthales</taxon>
        <taxon>Diaporthaceae</taxon>
        <taxon>Diaporthe</taxon>
        <taxon>Diaporthe eres species complex</taxon>
    </lineage>
</organism>
<keyword evidence="2" id="KW-1185">Reference proteome</keyword>
<sequence>MTASLKKHPYQRDPGIPHILKFSLNPLPRPGEKIGGGAREAFTPVTLICDV</sequence>
<reference evidence="1 2" key="1">
    <citation type="submission" date="2024-03" db="EMBL/GenBank/DDBJ databases">
        <title>A high-quality draft genome sequence of Diaporthe vaccinii, a causative agent of upright dieback and viscid rot disease in cranberry plants.</title>
        <authorList>
            <person name="Sarrasin M."/>
            <person name="Lang B.F."/>
            <person name="Burger G."/>
        </authorList>
    </citation>
    <scope>NUCLEOTIDE SEQUENCE [LARGE SCALE GENOMIC DNA]</scope>
    <source>
        <strain evidence="1 2">IS7</strain>
    </source>
</reference>
<dbReference type="EMBL" id="JBAWTH010000234">
    <property type="protein sequence ID" value="KAL2272463.1"/>
    <property type="molecule type" value="Genomic_DNA"/>
</dbReference>
<evidence type="ECO:0000313" key="1">
    <source>
        <dbReference type="EMBL" id="KAL2272463.1"/>
    </source>
</evidence>
<dbReference type="Proteomes" id="UP001600888">
    <property type="component" value="Unassembled WGS sequence"/>
</dbReference>
<comment type="caution">
    <text evidence="1">The sequence shown here is derived from an EMBL/GenBank/DDBJ whole genome shotgun (WGS) entry which is preliminary data.</text>
</comment>
<protein>
    <submittedName>
        <fullName evidence="1">Uncharacterized protein</fullName>
    </submittedName>
</protein>
<feature type="non-terminal residue" evidence="1">
    <location>
        <position position="51"/>
    </location>
</feature>
<gene>
    <name evidence="1" type="ORF">FJTKL_06548</name>
</gene>
<name>A0ABR4DQ76_9PEZI</name>
<evidence type="ECO:0000313" key="2">
    <source>
        <dbReference type="Proteomes" id="UP001600888"/>
    </source>
</evidence>
<proteinExistence type="predicted"/>
<accession>A0ABR4DQ76</accession>